<evidence type="ECO:0000313" key="2">
    <source>
        <dbReference type="Proteomes" id="UP000587608"/>
    </source>
</evidence>
<dbReference type="Gene3D" id="3.40.50.1000">
    <property type="entry name" value="HAD superfamily/HAD-like"/>
    <property type="match status" value="1"/>
</dbReference>
<dbReference type="InterPro" id="IPR023214">
    <property type="entry name" value="HAD_sf"/>
</dbReference>
<organism evidence="1 2">
    <name type="scientific">Streptomyces griseoaurantiacus</name>
    <dbReference type="NCBI Taxonomy" id="68213"/>
    <lineage>
        <taxon>Bacteria</taxon>
        <taxon>Bacillati</taxon>
        <taxon>Actinomycetota</taxon>
        <taxon>Actinomycetes</taxon>
        <taxon>Kitasatosporales</taxon>
        <taxon>Streptomycetaceae</taxon>
        <taxon>Streptomyces</taxon>
        <taxon>Streptomyces aurantiacus group</taxon>
    </lineage>
</organism>
<protein>
    <submittedName>
        <fullName evidence="1">HAD family hydrolase</fullName>
    </submittedName>
</protein>
<sequence length="259" mass="28241">MVRRPLGNHHVGPDTLLVTPETTQTDAVTADSENVRRLVTRARFVLWDFDGPICRLFAGHPADEVAREMREWLRGQGLLHLLTEEEQGAADPHVILRAVDERHPGSDLVTALEELLTHHELLAVPDAWPTPYADPVIRTWTAVGARLAVTTNNSARTASAYLRGRGLLDCFAPHIYGRTHELHQLKPDPHHLNRALGALGAAPEDALMIGDSPSDAQAAAQAGVPFLGYARNDEKEKALRAADATTIVGSLEQVLSGLR</sequence>
<reference evidence="1 2" key="1">
    <citation type="submission" date="2020-07" db="EMBL/GenBank/DDBJ databases">
        <title>Differential regulation of undecylprodigiosin biosynthesis in the yeast-scavenging Streptomyces strain MBK6.</title>
        <authorList>
            <person name="Baral B."/>
            <person name="Siitonen V."/>
            <person name="Laughlin M."/>
            <person name="Yamada K."/>
            <person name="Ilomaeki M."/>
            <person name="Metsae-Ketelae M."/>
            <person name="Niemi J."/>
        </authorList>
    </citation>
    <scope>NUCLEOTIDE SEQUENCE [LARGE SCALE GENOMIC DNA]</scope>
    <source>
        <strain evidence="1 2">MBK6</strain>
    </source>
</reference>
<accession>A0A7W2DZW5</accession>
<dbReference type="GO" id="GO:0006281">
    <property type="term" value="P:DNA repair"/>
    <property type="evidence" value="ECO:0007669"/>
    <property type="project" value="TreeGrafter"/>
</dbReference>
<comment type="caution">
    <text evidence="1">The sequence shown here is derived from an EMBL/GenBank/DDBJ whole genome shotgun (WGS) entry which is preliminary data.</text>
</comment>
<evidence type="ECO:0000313" key="1">
    <source>
        <dbReference type="EMBL" id="MBA5225957.1"/>
    </source>
</evidence>
<proteinExistence type="predicted"/>
<dbReference type="SUPFAM" id="SSF56784">
    <property type="entry name" value="HAD-like"/>
    <property type="match status" value="1"/>
</dbReference>
<gene>
    <name evidence="1" type="ORF">H1X69_31815</name>
</gene>
<dbReference type="PANTHER" id="PTHR43434">
    <property type="entry name" value="PHOSPHOGLYCOLATE PHOSPHATASE"/>
    <property type="match status" value="1"/>
</dbReference>
<dbReference type="InterPro" id="IPR050155">
    <property type="entry name" value="HAD-like_hydrolase_sf"/>
</dbReference>
<dbReference type="AlphaFoldDB" id="A0A7W2DZW5"/>
<dbReference type="GO" id="GO:0005829">
    <property type="term" value="C:cytosol"/>
    <property type="evidence" value="ECO:0007669"/>
    <property type="project" value="TreeGrafter"/>
</dbReference>
<dbReference type="Pfam" id="PF00702">
    <property type="entry name" value="Hydrolase"/>
    <property type="match status" value="1"/>
</dbReference>
<dbReference type="GO" id="GO:0008967">
    <property type="term" value="F:phosphoglycolate phosphatase activity"/>
    <property type="evidence" value="ECO:0007669"/>
    <property type="project" value="TreeGrafter"/>
</dbReference>
<dbReference type="InterPro" id="IPR036412">
    <property type="entry name" value="HAD-like_sf"/>
</dbReference>
<dbReference type="PANTHER" id="PTHR43434:SF1">
    <property type="entry name" value="PHOSPHOGLYCOLATE PHOSPHATASE"/>
    <property type="match status" value="1"/>
</dbReference>
<keyword evidence="1" id="KW-0378">Hydrolase</keyword>
<dbReference type="Proteomes" id="UP000587608">
    <property type="component" value="Unassembled WGS sequence"/>
</dbReference>
<name>A0A7W2DZW5_9ACTN</name>
<dbReference type="EMBL" id="JACERG010000022">
    <property type="protein sequence ID" value="MBA5225957.1"/>
    <property type="molecule type" value="Genomic_DNA"/>
</dbReference>